<proteinExistence type="predicted"/>
<reference evidence="1" key="1">
    <citation type="submission" date="2021-05" db="EMBL/GenBank/DDBJ databases">
        <authorList>
            <person name="Alioto T."/>
            <person name="Alioto T."/>
            <person name="Gomez Garrido J."/>
        </authorList>
    </citation>
    <scope>NUCLEOTIDE SEQUENCE</scope>
</reference>
<organism evidence="1">
    <name type="scientific">Cacopsylla melanoneura</name>
    <dbReference type="NCBI Taxonomy" id="428564"/>
    <lineage>
        <taxon>Eukaryota</taxon>
        <taxon>Metazoa</taxon>
        <taxon>Ecdysozoa</taxon>
        <taxon>Arthropoda</taxon>
        <taxon>Hexapoda</taxon>
        <taxon>Insecta</taxon>
        <taxon>Pterygota</taxon>
        <taxon>Neoptera</taxon>
        <taxon>Paraneoptera</taxon>
        <taxon>Hemiptera</taxon>
        <taxon>Sternorrhyncha</taxon>
        <taxon>Psylloidea</taxon>
        <taxon>Psyllidae</taxon>
        <taxon>Psyllinae</taxon>
        <taxon>Cacopsylla</taxon>
    </lineage>
</organism>
<dbReference type="EMBL" id="HBUF01341478">
    <property type="protein sequence ID" value="CAG6704152.1"/>
    <property type="molecule type" value="Transcribed_RNA"/>
</dbReference>
<dbReference type="AlphaFoldDB" id="A0A8D8UGE2"/>
<sequence length="101" mass="11768">MFKEVGCLRNPNTSHLVSFKILLVHSKNLHNVTKWVLFLDKNGVLTRIQAKMLVHFACIYVQNSISPKFFLELFYCNIACTYFQISTSPNFFFCSVPTYHI</sequence>
<name>A0A8D8UGE2_9HEMI</name>
<accession>A0A8D8UGE2</accession>
<protein>
    <submittedName>
        <fullName evidence="1">Uncharacterized protein</fullName>
    </submittedName>
</protein>
<evidence type="ECO:0000313" key="1">
    <source>
        <dbReference type="EMBL" id="CAG6704152.1"/>
    </source>
</evidence>